<reference evidence="2" key="1">
    <citation type="submission" date="2022-11" db="UniProtKB">
        <authorList>
            <consortium name="WormBaseParasite"/>
        </authorList>
    </citation>
    <scope>IDENTIFICATION</scope>
</reference>
<organism evidence="1 2">
    <name type="scientific">Panagrolaimus sp. JU765</name>
    <dbReference type="NCBI Taxonomy" id="591449"/>
    <lineage>
        <taxon>Eukaryota</taxon>
        <taxon>Metazoa</taxon>
        <taxon>Ecdysozoa</taxon>
        <taxon>Nematoda</taxon>
        <taxon>Chromadorea</taxon>
        <taxon>Rhabditida</taxon>
        <taxon>Tylenchina</taxon>
        <taxon>Panagrolaimomorpha</taxon>
        <taxon>Panagrolaimoidea</taxon>
        <taxon>Panagrolaimidae</taxon>
        <taxon>Panagrolaimus</taxon>
    </lineage>
</organism>
<dbReference type="WBParaSite" id="JU765_v2.g10671.t1">
    <property type="protein sequence ID" value="JU765_v2.g10671.t1"/>
    <property type="gene ID" value="JU765_v2.g10671"/>
</dbReference>
<accession>A0AC34PWW8</accession>
<proteinExistence type="predicted"/>
<name>A0AC34PWW8_9BILA</name>
<evidence type="ECO:0000313" key="1">
    <source>
        <dbReference type="Proteomes" id="UP000887576"/>
    </source>
</evidence>
<sequence>MARGDDCCYLCNECPNSFATLDELESHMSNDHLSKKCAVQIEQGPSSVKHEFFDEESEMKMDLEMNDIEEHLVGHSPTSSDSSNMSDGDDKFSSIGTTPPLFIGARIAGHSCRICGRAFEDRGQLNVHYTHTHRDKPQYECEHCQAVFCVKRELSTHLRIHSGEQPHKCDICGKEFGTRQLLKKHNMWHSGERSHVCPTCGKAFFQKGHLTQHLMIHKGSRSFRCTQCDKTFIFKFDLNRHMKIHVERGHSCGKCGKSFLKQSSLEEHTSKCKGTTGSPPTGSTRTSSPLSDISRMDSPTSTPMFERKLSNASMITTSQQQQHQIHSPFQMLSNIIKHENSPAEATVAPIQTPGFNTQLFMSQFNSTEEQINAAQNLMAQYNEQNQQRLLMMTAAQRLLALNQNQQNSGGLFCNLCNRNYPNAAAFTIHWSLLHMKNHGTPTIEDENDLKIHMAQKTTEEMLNLHSDSATSSSCASSPQKVSPVSHTESENKFCDHCDQYRQKTTELEKELEKKEDELNKMRQAMKQFNILAGNLFGTQLQNQGIFELEKF</sequence>
<protein>
    <submittedName>
        <fullName evidence="2">C2H2-type domain-containing protein</fullName>
    </submittedName>
</protein>
<evidence type="ECO:0000313" key="2">
    <source>
        <dbReference type="WBParaSite" id="JU765_v2.g10671.t1"/>
    </source>
</evidence>
<dbReference type="Proteomes" id="UP000887576">
    <property type="component" value="Unplaced"/>
</dbReference>